<dbReference type="EMBL" id="BARU01040997">
    <property type="protein sequence ID" value="GAH83733.1"/>
    <property type="molecule type" value="Genomic_DNA"/>
</dbReference>
<evidence type="ECO:0000259" key="1">
    <source>
        <dbReference type="Pfam" id="PF04015"/>
    </source>
</evidence>
<evidence type="ECO:0000313" key="2">
    <source>
        <dbReference type="EMBL" id="GAH83733.1"/>
    </source>
</evidence>
<organism evidence="2">
    <name type="scientific">marine sediment metagenome</name>
    <dbReference type="NCBI Taxonomy" id="412755"/>
    <lineage>
        <taxon>unclassified sequences</taxon>
        <taxon>metagenomes</taxon>
        <taxon>ecological metagenomes</taxon>
    </lineage>
</organism>
<reference evidence="2" key="1">
    <citation type="journal article" date="2014" name="Front. Microbiol.">
        <title>High frequency of phylogenetically diverse reductive dehalogenase-homologous genes in deep subseafloor sedimentary metagenomes.</title>
        <authorList>
            <person name="Kawai M."/>
            <person name="Futagami T."/>
            <person name="Toyoda A."/>
            <person name="Takaki Y."/>
            <person name="Nishi S."/>
            <person name="Hori S."/>
            <person name="Arai W."/>
            <person name="Tsubouchi T."/>
            <person name="Morono Y."/>
            <person name="Uchiyama I."/>
            <person name="Ito T."/>
            <person name="Fujiyama A."/>
            <person name="Inagaki F."/>
            <person name="Takami H."/>
        </authorList>
    </citation>
    <scope>NUCLEOTIDE SEQUENCE</scope>
    <source>
        <strain evidence="2">Expedition CK06-06</strain>
    </source>
</reference>
<dbReference type="AlphaFoldDB" id="X1KNY9"/>
<comment type="caution">
    <text evidence="2">The sequence shown here is derived from an EMBL/GenBank/DDBJ whole genome shotgun (WGS) entry which is preliminary data.</text>
</comment>
<gene>
    <name evidence="2" type="ORF">S03H2_63297</name>
</gene>
<protein>
    <recommendedName>
        <fullName evidence="1">DUF362 domain-containing protein</fullName>
    </recommendedName>
</protein>
<feature type="non-terminal residue" evidence="2">
    <location>
        <position position="1"/>
    </location>
</feature>
<dbReference type="Pfam" id="PF04015">
    <property type="entry name" value="DUF362"/>
    <property type="match status" value="1"/>
</dbReference>
<name>X1KNY9_9ZZZZ</name>
<dbReference type="InterPro" id="IPR007160">
    <property type="entry name" value="DUF362"/>
</dbReference>
<sequence>DKITVHKSLIDIDLLCSVPMMKTHVLATVTLGMKNLIGLYPGSVYCSVRSCLHNTASENESPGVAFEILDMVKACTPGLVVIDGSTAMEGNGPSDGDLVKTDIIIAGTNPLATDMVAAHIMGFDKTEVPTFTWAIKSGMRPSTVNEIEIRGERLGNVQQKFKKPEIVRWTDIKSWFGVKEI</sequence>
<feature type="domain" description="DUF362" evidence="1">
    <location>
        <begin position="2"/>
        <end position="118"/>
    </location>
</feature>
<proteinExistence type="predicted"/>
<accession>X1KNY9</accession>